<dbReference type="EMBL" id="JACVVK020000088">
    <property type="protein sequence ID" value="KAK7493930.1"/>
    <property type="molecule type" value="Genomic_DNA"/>
</dbReference>
<proteinExistence type="predicted"/>
<dbReference type="GO" id="GO:0045211">
    <property type="term" value="C:postsynaptic membrane"/>
    <property type="evidence" value="ECO:0007669"/>
    <property type="project" value="UniProtKB-SubCell"/>
</dbReference>
<sequence length="1352" mass="146403">MAMGVVWHFFLVFLVYLQSTFSSGTFHRPRSREHVQHSAAGARHSSGVSPIITCAGKLLELHLDTFHVLTHSRTQLQDYPPWLVYDDKHQVLRGVATGADIGVSVVTAVALQPAVSDTKEEQAVQVLVAEIIVEGSGSVPHALLGVSASSGVQAEIAGHQLHTGTRDSTASKIVASDRTLPSSSILRQSDKLRDNHVVVASLVLCSSTENVDPAARVTILRMAAEFFSVSTSSFMWVTSNDGGLHFAKAGYRIMAGGAASDGTCTENKHSEMFWPLPATANRHMADFTRVFQHNVNVGRVREEIGISVIGWYLATDDVNLAVKRRRRRADIRTPVPTPSVYLLPSTKITADVSEILPLSRSSLLPQSSVRGELFNRQPTASHLPHASQYTEFDSTVSGHMTTHFVSPGHFSTLWPSGTDVVDGKGVVTASALPTPGLPSFMSHIVQTVSSSRTFHPMSSSLESTEGAGVLPHSSHSSLLGTALSLDIAMQDITSSPESLDSDSRKQWTNHSESSVDLFGGKTTYLSELPRTVLALSDTSLPSSQNKFSEITQTIQCTDVRERTVINDISSDSPQSVYPGLDFAVTTTLEDTAYLTTMTIASPSGVLWAKVTGDQTAPSHSVLPTHLLSPVSSVLYPSSTLTYTTLENLPSLYSATEDSLNMDQPAPPLADTQFPVPSAASTQIDWSWDHTQIQTTVLDSSSNRVEQPEESLSVHGYSNTLQPCTICAESGDDGDHLVTTRVNTSEVLTIEKTSLLPSCKDAMTSCAVTVVLKSVSNLQNTHTTAASLPEFIWTVSSLPRPVFSTSVSMLMHGIPSGRSTLATSVELSVPDIQPSDTTNPDTQSVLSTVGVTKETSIWRGVVIETSPSSAEADVRASSLPSIPPIVKDSTLVVVSTTSVSFGDQISAAASTTDSSTRTVTYTTTVLTTSSQQYDVSTPGHRVTTDQQDISTTPDQLLTTSLKVSSQSPPVLMNPVSHITAMLGTFFEKELAADMFHDAEDGDTRELTLTLTLPRDQPLPANFWLQLDPSRQVLFGLPLVADLDMGFHSVVVVATDSQGLGARNLISVYVNSSTFANFTHRFVMKFALDFGSFMRRRENVINLLQKIGSFMGDDSPHHITVVDVRPGSYVLSWTNSSLSGTRCQNASVHAIFQRMVRRDGTIRSAFSRHLGRKLRMSEILYQPEGVCVYRQADDASSSTTVGAVNSETDALTNILLPVVLAVLLLLLLVLAFFVYRCRQQRATMDTLDKDILATERSPVIFPGEIATSAPGADVKAKAPTLLACEHHRQGVQLATQLQNREYEDVLTGPRALTVVCNERDRRPGIPPHRHDGKGEQQQVGLLRRSPPYLHTTRV</sequence>
<evidence type="ECO:0000256" key="18">
    <source>
        <dbReference type="ARBA" id="ARBA00023257"/>
    </source>
</evidence>
<evidence type="ECO:0000256" key="14">
    <source>
        <dbReference type="ARBA" id="ARBA00023157"/>
    </source>
</evidence>
<keyword evidence="8" id="KW-0964">Secreted</keyword>
<dbReference type="Gene3D" id="3.30.70.1040">
    <property type="entry name" value="Dystroglycan, domain 2"/>
    <property type="match status" value="1"/>
</dbReference>
<dbReference type="InterPro" id="IPR008465">
    <property type="entry name" value="DAG1_C"/>
</dbReference>
<dbReference type="Pfam" id="PF05454">
    <property type="entry name" value="DAG1"/>
    <property type="match status" value="1"/>
</dbReference>
<dbReference type="InterPro" id="IPR027468">
    <property type="entry name" value="Alpha-dystroglycan_domain_2"/>
</dbReference>
<evidence type="ECO:0000256" key="4">
    <source>
        <dbReference type="ARBA" id="ARBA00004251"/>
    </source>
</evidence>
<keyword evidence="13" id="KW-0770">Synapse</keyword>
<evidence type="ECO:0000256" key="20">
    <source>
        <dbReference type="ARBA" id="ARBA00024991"/>
    </source>
</evidence>
<dbReference type="InterPro" id="IPR015919">
    <property type="entry name" value="Cadherin-like_sf"/>
</dbReference>
<keyword evidence="9" id="KW-0597">Phosphoprotein</keyword>
<dbReference type="InterPro" id="IPR013783">
    <property type="entry name" value="Ig-like_fold"/>
</dbReference>
<dbReference type="PANTHER" id="PTHR21559">
    <property type="entry name" value="DYSTROGLYCAN-RELATED"/>
    <property type="match status" value="1"/>
</dbReference>
<keyword evidence="12 26" id="KW-1133">Transmembrane helix</keyword>
<keyword evidence="16" id="KW-0206">Cytoskeleton</keyword>
<keyword evidence="18" id="KW-0628">Postsynaptic cell membrane</keyword>
<comment type="function">
    <text evidence="20">Transmembrane protein that plays important roles in connecting the extracellular matrix to the cytoskeleton. Acts as a cell adhesion receptor in both muscle and non-muscle tissues. Receptor for both DMD and UTRN and, through these interactions, scaffolds axin to the cytoskeleton. Also functions in cell adhesion-mediated signaling and implicated in cell polarity.</text>
</comment>
<evidence type="ECO:0000256" key="8">
    <source>
        <dbReference type="ARBA" id="ARBA00022525"/>
    </source>
</evidence>
<name>A0ABD0L471_9CAEN</name>
<feature type="region of interest" description="Disordered" evidence="25">
    <location>
        <begin position="1318"/>
        <end position="1337"/>
    </location>
</feature>
<evidence type="ECO:0000256" key="1">
    <source>
        <dbReference type="ARBA" id="ARBA00004135"/>
    </source>
</evidence>
<comment type="subcellular location">
    <subcellularLocation>
        <location evidence="1">Cell membrane</location>
        <location evidence="1">Sarcolemma</location>
    </subcellularLocation>
    <subcellularLocation>
        <location evidence="4">Cell membrane</location>
        <topology evidence="4">Single-pass type I membrane protein</topology>
    </subcellularLocation>
    <subcellularLocation>
        <location evidence="3">Cytoplasm</location>
        <location evidence="3">Cytoskeleton</location>
    </subcellularLocation>
    <subcellularLocation>
        <location evidence="5">Nucleus</location>
        <location evidence="5">Nucleoplasm</location>
    </subcellularLocation>
    <subcellularLocation>
        <location evidence="24">Postsynaptic cell membrane</location>
    </subcellularLocation>
    <subcellularLocation>
        <location evidence="2">Secreted</location>
        <location evidence="2">Extracellular space</location>
    </subcellularLocation>
</comment>
<evidence type="ECO:0000256" key="13">
    <source>
        <dbReference type="ARBA" id="ARBA00023018"/>
    </source>
</evidence>
<feature type="region of interest" description="Disordered" evidence="25">
    <location>
        <begin position="931"/>
        <end position="950"/>
    </location>
</feature>
<evidence type="ECO:0000256" key="26">
    <source>
        <dbReference type="SAM" id="Phobius"/>
    </source>
</evidence>
<dbReference type="SUPFAM" id="SSF49313">
    <property type="entry name" value="Cadherin-like"/>
    <property type="match status" value="1"/>
</dbReference>
<protein>
    <recommendedName>
        <fullName evidence="21">Dystroglycan 1</fullName>
    </recommendedName>
    <alternativeName>
        <fullName evidence="23">Dystroglycan</fullName>
    </alternativeName>
    <alternativeName>
        <fullName evidence="22">Dystrophin-associated glycoprotein 1</fullName>
    </alternativeName>
</protein>
<evidence type="ECO:0000256" key="6">
    <source>
        <dbReference type="ARBA" id="ARBA00022475"/>
    </source>
</evidence>
<keyword evidence="6" id="KW-1003">Cell membrane</keyword>
<dbReference type="InterPro" id="IPR006644">
    <property type="entry name" value="Cadg"/>
</dbReference>
<keyword evidence="7" id="KW-0963">Cytoplasm</keyword>
<evidence type="ECO:0000256" key="23">
    <source>
        <dbReference type="ARBA" id="ARBA00031034"/>
    </source>
</evidence>
<dbReference type="SMART" id="SM00736">
    <property type="entry name" value="CADG"/>
    <property type="match status" value="1"/>
</dbReference>
<feature type="transmembrane region" description="Helical" evidence="26">
    <location>
        <begin position="1212"/>
        <end position="1233"/>
    </location>
</feature>
<comment type="caution">
    <text evidence="29">The sequence shown here is derived from an EMBL/GenBank/DDBJ whole genome shotgun (WGS) entry which is preliminary data.</text>
</comment>
<evidence type="ECO:0000256" key="27">
    <source>
        <dbReference type="SAM" id="SignalP"/>
    </source>
</evidence>
<feature type="chain" id="PRO_5044873703" description="Dystroglycan 1" evidence="27">
    <location>
        <begin position="23"/>
        <end position="1352"/>
    </location>
</feature>
<reference evidence="29 30" key="1">
    <citation type="journal article" date="2023" name="Sci. Data">
        <title>Genome assembly of the Korean intertidal mud-creeper Batillaria attramentaria.</title>
        <authorList>
            <person name="Patra A.K."/>
            <person name="Ho P.T."/>
            <person name="Jun S."/>
            <person name="Lee S.J."/>
            <person name="Kim Y."/>
            <person name="Won Y.J."/>
        </authorList>
    </citation>
    <scope>NUCLEOTIDE SEQUENCE [LARGE SCALE GENOMIC DNA]</scope>
    <source>
        <strain evidence="29">Wonlab-2016</strain>
    </source>
</reference>
<evidence type="ECO:0000256" key="17">
    <source>
        <dbReference type="ARBA" id="ARBA00023242"/>
    </source>
</evidence>
<dbReference type="GO" id="GO:0005856">
    <property type="term" value="C:cytoskeleton"/>
    <property type="evidence" value="ECO:0007669"/>
    <property type="project" value="UniProtKB-SubCell"/>
</dbReference>
<evidence type="ECO:0000256" key="3">
    <source>
        <dbReference type="ARBA" id="ARBA00004245"/>
    </source>
</evidence>
<comment type="function">
    <text evidence="19">The dystroglycan complex is involved in a number of processes including laminin and basement membrane assembly, sarcolemmal stability, cell survival, peripheral nerve myelination, nodal structure, cell migration, and epithelial polarization.</text>
</comment>
<evidence type="ECO:0000256" key="19">
    <source>
        <dbReference type="ARBA" id="ARBA00023567"/>
    </source>
</evidence>
<evidence type="ECO:0000256" key="2">
    <source>
        <dbReference type="ARBA" id="ARBA00004239"/>
    </source>
</evidence>
<evidence type="ECO:0000256" key="10">
    <source>
        <dbReference type="ARBA" id="ARBA00022692"/>
    </source>
</evidence>
<evidence type="ECO:0000256" key="25">
    <source>
        <dbReference type="SAM" id="MobiDB-lite"/>
    </source>
</evidence>
<keyword evidence="10 26" id="KW-0812">Transmembrane</keyword>
<evidence type="ECO:0000256" key="15">
    <source>
        <dbReference type="ARBA" id="ARBA00023180"/>
    </source>
</evidence>
<evidence type="ECO:0000256" key="5">
    <source>
        <dbReference type="ARBA" id="ARBA00004642"/>
    </source>
</evidence>
<dbReference type="PANTHER" id="PTHR21559:SF21">
    <property type="entry name" value="DYSTROGLYCAN 1"/>
    <property type="match status" value="1"/>
</dbReference>
<dbReference type="InterPro" id="IPR030398">
    <property type="entry name" value="SEA_DG_dom"/>
</dbReference>
<keyword evidence="15" id="KW-0325">Glycoprotein</keyword>
<feature type="compositionally biased region" description="Basic and acidic residues" evidence="25">
    <location>
        <begin position="1318"/>
        <end position="1332"/>
    </location>
</feature>
<evidence type="ECO:0000256" key="9">
    <source>
        <dbReference type="ARBA" id="ARBA00022553"/>
    </source>
</evidence>
<evidence type="ECO:0000256" key="7">
    <source>
        <dbReference type="ARBA" id="ARBA00022490"/>
    </source>
</evidence>
<keyword evidence="11 27" id="KW-0732">Signal</keyword>
<dbReference type="GO" id="GO:0042383">
    <property type="term" value="C:sarcolemma"/>
    <property type="evidence" value="ECO:0007669"/>
    <property type="project" value="UniProtKB-SubCell"/>
</dbReference>
<evidence type="ECO:0000256" key="11">
    <source>
        <dbReference type="ARBA" id="ARBA00022729"/>
    </source>
</evidence>
<evidence type="ECO:0000256" key="24">
    <source>
        <dbReference type="ARBA" id="ARBA00034100"/>
    </source>
</evidence>
<organism evidence="29 30">
    <name type="scientific">Batillaria attramentaria</name>
    <dbReference type="NCBI Taxonomy" id="370345"/>
    <lineage>
        <taxon>Eukaryota</taxon>
        <taxon>Metazoa</taxon>
        <taxon>Spiralia</taxon>
        <taxon>Lophotrochozoa</taxon>
        <taxon>Mollusca</taxon>
        <taxon>Gastropoda</taxon>
        <taxon>Caenogastropoda</taxon>
        <taxon>Sorbeoconcha</taxon>
        <taxon>Cerithioidea</taxon>
        <taxon>Batillariidae</taxon>
        <taxon>Batillaria</taxon>
    </lineage>
</organism>
<evidence type="ECO:0000256" key="12">
    <source>
        <dbReference type="ARBA" id="ARBA00022989"/>
    </source>
</evidence>
<feature type="signal peptide" evidence="27">
    <location>
        <begin position="1"/>
        <end position="22"/>
    </location>
</feature>
<keyword evidence="26" id="KW-0472">Membrane</keyword>
<evidence type="ECO:0000313" key="29">
    <source>
        <dbReference type="EMBL" id="KAK7493930.1"/>
    </source>
</evidence>
<keyword evidence="30" id="KW-1185">Reference proteome</keyword>
<evidence type="ECO:0000313" key="30">
    <source>
        <dbReference type="Proteomes" id="UP001519460"/>
    </source>
</evidence>
<dbReference type="GO" id="GO:0005576">
    <property type="term" value="C:extracellular region"/>
    <property type="evidence" value="ECO:0007669"/>
    <property type="project" value="UniProtKB-SubCell"/>
</dbReference>
<keyword evidence="17" id="KW-0539">Nucleus</keyword>
<dbReference type="Proteomes" id="UP001519460">
    <property type="component" value="Unassembled WGS sequence"/>
</dbReference>
<evidence type="ECO:0000256" key="16">
    <source>
        <dbReference type="ARBA" id="ARBA00023212"/>
    </source>
</evidence>
<dbReference type="Gene3D" id="2.60.40.10">
    <property type="entry name" value="Immunoglobulins"/>
    <property type="match status" value="1"/>
</dbReference>
<gene>
    <name evidence="29" type="ORF">BaRGS_00014812</name>
</gene>
<evidence type="ECO:0000256" key="22">
    <source>
        <dbReference type="ARBA" id="ARBA00030092"/>
    </source>
</evidence>
<evidence type="ECO:0000256" key="21">
    <source>
        <dbReference type="ARBA" id="ARBA00026224"/>
    </source>
</evidence>
<accession>A0ABD0L471</accession>
<dbReference type="GO" id="GO:0005654">
    <property type="term" value="C:nucleoplasm"/>
    <property type="evidence" value="ECO:0007669"/>
    <property type="project" value="UniProtKB-SubCell"/>
</dbReference>
<dbReference type="PROSITE" id="PS51699">
    <property type="entry name" value="SEA_DG"/>
    <property type="match status" value="1"/>
</dbReference>
<feature type="domain" description="Peptidase S72" evidence="28">
    <location>
        <begin position="1075"/>
        <end position="1184"/>
    </location>
</feature>
<keyword evidence="14" id="KW-1015">Disulfide bond</keyword>
<evidence type="ECO:0000259" key="28">
    <source>
        <dbReference type="PROSITE" id="PS51699"/>
    </source>
</evidence>